<feature type="region of interest" description="Disordered" evidence="1">
    <location>
        <begin position="153"/>
        <end position="191"/>
    </location>
</feature>
<evidence type="ECO:0000256" key="1">
    <source>
        <dbReference type="SAM" id="MobiDB-lite"/>
    </source>
</evidence>
<accession>A0ABP9I7D3</accession>
<organism evidence="2 3">
    <name type="scientific">Yinghuangia aomiensis</name>
    <dbReference type="NCBI Taxonomy" id="676205"/>
    <lineage>
        <taxon>Bacteria</taxon>
        <taxon>Bacillati</taxon>
        <taxon>Actinomycetota</taxon>
        <taxon>Actinomycetes</taxon>
        <taxon>Kitasatosporales</taxon>
        <taxon>Streptomycetaceae</taxon>
        <taxon>Yinghuangia</taxon>
    </lineage>
</organism>
<evidence type="ECO:0000313" key="2">
    <source>
        <dbReference type="EMBL" id="GAA4989903.1"/>
    </source>
</evidence>
<comment type="caution">
    <text evidence="2">The sequence shown here is derived from an EMBL/GenBank/DDBJ whole genome shotgun (WGS) entry which is preliminary data.</text>
</comment>
<protein>
    <recommendedName>
        <fullName evidence="4">Phage integrase family protein</fullName>
    </recommendedName>
</protein>
<evidence type="ECO:0008006" key="4">
    <source>
        <dbReference type="Google" id="ProtNLM"/>
    </source>
</evidence>
<name>A0ABP9I7D3_9ACTN</name>
<gene>
    <name evidence="2" type="ORF">GCM10023205_71410</name>
</gene>
<evidence type="ECO:0000313" key="3">
    <source>
        <dbReference type="Proteomes" id="UP001500466"/>
    </source>
</evidence>
<dbReference type="InterPro" id="IPR011010">
    <property type="entry name" value="DNA_brk_join_enz"/>
</dbReference>
<dbReference type="SUPFAM" id="SSF56349">
    <property type="entry name" value="DNA breaking-rejoining enzymes"/>
    <property type="match status" value="1"/>
</dbReference>
<reference evidence="3" key="1">
    <citation type="journal article" date="2019" name="Int. J. Syst. Evol. Microbiol.">
        <title>The Global Catalogue of Microorganisms (GCM) 10K type strain sequencing project: providing services to taxonomists for standard genome sequencing and annotation.</title>
        <authorList>
            <consortium name="The Broad Institute Genomics Platform"/>
            <consortium name="The Broad Institute Genome Sequencing Center for Infectious Disease"/>
            <person name="Wu L."/>
            <person name="Ma J."/>
        </authorList>
    </citation>
    <scope>NUCLEOTIDE SEQUENCE [LARGE SCALE GENOMIC DNA]</scope>
    <source>
        <strain evidence="3">JCM 17986</strain>
    </source>
</reference>
<proteinExistence type="predicted"/>
<dbReference type="EMBL" id="BAABHS010000038">
    <property type="protein sequence ID" value="GAA4989903.1"/>
    <property type="molecule type" value="Genomic_DNA"/>
</dbReference>
<dbReference type="Proteomes" id="UP001500466">
    <property type="component" value="Unassembled WGS sequence"/>
</dbReference>
<keyword evidence="3" id="KW-1185">Reference proteome</keyword>
<sequence>MGAAARHAQSTARAAAELRDAAQARVDAVRAAEPGAVFTVLGERRMRAHTPGSHQGTAVGADGRPAGIRRQFGQLTHRAFWGWAAVEFLSHTGARIEEMLEAGHHSLVQYRLPTTGEIVPLLQIAPSKTDQERVLLVSPELADVLATIIRRVHDPAPAPSPSSPPTTTRNAAGTRPHPCSSHGTAAASPPE</sequence>